<sequence>MERNITFIHAADLHLDSPFKGLTNLPGHLFQEIKDSTFQALTHLVEAAIEYEVDFVLITGDLFDNEKQSLKAQIHLRKAFERLQKHRISVYISYGNHDFINGNIHQVTYPDNVHIFPDEQVRSFVYEKNGEPLARVYGFSYVNRAVTENKSKEYEVENRDIPFHIAMLHGSVQGDEEHDPYAPFQISDLAMKGFDYWALGHIHKRAVLKEEPYIVYAGNTQGRHRKETGEKGCYYVQLASHKTDVTFIPLQEIEFTNLSVDASSLKEIFDLEAMVLENIKQLKGGTPRLIDINLTGQNSELKKWKINGQLDELIDIINESLSNQNPWRYVFNVAVSMEERLAIDETSYGEHFFGELKQIIENTDGLSHLQELYQHRQARKYLDLPTRTEEKVWKQEAGNRLFDELLKGASR</sequence>
<dbReference type="InterPro" id="IPR004843">
    <property type="entry name" value="Calcineurin-like_PHP"/>
</dbReference>
<dbReference type="RefSeq" id="WP_379597419.1">
    <property type="nucleotide sequence ID" value="NZ_JBHUDE010000046.1"/>
</dbReference>
<organism evidence="3 4">
    <name type="scientific">Oceanobacillus luteolus</name>
    <dbReference type="NCBI Taxonomy" id="1274358"/>
    <lineage>
        <taxon>Bacteria</taxon>
        <taxon>Bacillati</taxon>
        <taxon>Bacillota</taxon>
        <taxon>Bacilli</taxon>
        <taxon>Bacillales</taxon>
        <taxon>Bacillaceae</taxon>
        <taxon>Oceanobacillus</taxon>
    </lineage>
</organism>
<dbReference type="EMBL" id="JBHUDE010000046">
    <property type="protein sequence ID" value="MFD1608100.1"/>
    <property type="molecule type" value="Genomic_DNA"/>
</dbReference>
<evidence type="ECO:0000259" key="2">
    <source>
        <dbReference type="Pfam" id="PF00149"/>
    </source>
</evidence>
<keyword evidence="3" id="KW-0540">Nuclease</keyword>
<reference evidence="4" key="1">
    <citation type="journal article" date="2019" name="Int. J. Syst. Evol. Microbiol.">
        <title>The Global Catalogue of Microorganisms (GCM) 10K type strain sequencing project: providing services to taxonomists for standard genome sequencing and annotation.</title>
        <authorList>
            <consortium name="The Broad Institute Genomics Platform"/>
            <consortium name="The Broad Institute Genome Sequencing Center for Infectious Disease"/>
            <person name="Wu L."/>
            <person name="Ma J."/>
        </authorList>
    </citation>
    <scope>NUCLEOTIDE SEQUENCE [LARGE SCALE GENOMIC DNA]</scope>
    <source>
        <strain evidence="4">CGMCC 1.12376</strain>
    </source>
</reference>
<comment type="caution">
    <text evidence="3">The sequence shown here is derived from an EMBL/GenBank/DDBJ whole genome shotgun (WGS) entry which is preliminary data.</text>
</comment>
<dbReference type="PANTHER" id="PTHR30337">
    <property type="entry name" value="COMPONENT OF ATP-DEPENDENT DSDNA EXONUCLEASE"/>
    <property type="match status" value="1"/>
</dbReference>
<feature type="domain" description="Calcineurin-like phosphoesterase" evidence="2">
    <location>
        <begin position="6"/>
        <end position="204"/>
    </location>
</feature>
<dbReference type="InterPro" id="IPR050535">
    <property type="entry name" value="DNA_Repair-Maintenance_Comp"/>
</dbReference>
<dbReference type="Gene3D" id="3.60.21.10">
    <property type="match status" value="1"/>
</dbReference>
<dbReference type="InterPro" id="IPR014576">
    <property type="entry name" value="Pesterase_YhaO"/>
</dbReference>
<dbReference type="Pfam" id="PF00149">
    <property type="entry name" value="Metallophos"/>
    <property type="match status" value="1"/>
</dbReference>
<dbReference type="PIRSF" id="PIRSF033091">
    <property type="entry name" value="Pesterase_YhaO"/>
    <property type="match status" value="1"/>
</dbReference>
<proteinExistence type="predicted"/>
<keyword evidence="4" id="KW-1185">Reference proteome</keyword>
<protein>
    <submittedName>
        <fullName evidence="3">Exonuclease SbcCD subunit D</fullName>
    </submittedName>
</protein>
<keyword evidence="1" id="KW-0378">Hydrolase</keyword>
<dbReference type="Proteomes" id="UP001597221">
    <property type="component" value="Unassembled WGS sequence"/>
</dbReference>
<dbReference type="InterPro" id="IPR029052">
    <property type="entry name" value="Metallo-depent_PP-like"/>
</dbReference>
<dbReference type="SUPFAM" id="SSF56300">
    <property type="entry name" value="Metallo-dependent phosphatases"/>
    <property type="match status" value="1"/>
</dbReference>
<gene>
    <name evidence="3" type="ORF">ACFSBH_10580</name>
</gene>
<dbReference type="InterPro" id="IPR041796">
    <property type="entry name" value="Mre11_N"/>
</dbReference>
<evidence type="ECO:0000256" key="1">
    <source>
        <dbReference type="ARBA" id="ARBA00022801"/>
    </source>
</evidence>
<evidence type="ECO:0000313" key="4">
    <source>
        <dbReference type="Proteomes" id="UP001597221"/>
    </source>
</evidence>
<dbReference type="PANTHER" id="PTHR30337:SF7">
    <property type="entry name" value="PHOSPHOESTERASE"/>
    <property type="match status" value="1"/>
</dbReference>
<name>A0ABW4HSG2_9BACI</name>
<accession>A0ABW4HSG2</accession>
<keyword evidence="3" id="KW-0269">Exonuclease</keyword>
<dbReference type="GO" id="GO:0004527">
    <property type="term" value="F:exonuclease activity"/>
    <property type="evidence" value="ECO:0007669"/>
    <property type="project" value="UniProtKB-KW"/>
</dbReference>
<evidence type="ECO:0000313" key="3">
    <source>
        <dbReference type="EMBL" id="MFD1608100.1"/>
    </source>
</evidence>
<dbReference type="CDD" id="cd00840">
    <property type="entry name" value="MPP_Mre11_N"/>
    <property type="match status" value="1"/>
</dbReference>